<gene>
    <name evidence="1" type="ORF">CEW91_06745</name>
</gene>
<accession>A0ABN5ASZ8</accession>
<protein>
    <submittedName>
        <fullName evidence="1">Uncharacterized protein</fullName>
    </submittedName>
</protein>
<sequence length="60" mass="6566">MELFGKFLAAVFETFVMDDAPEVEDNESLSDSSPEMVRRVSADGEIEWVPIGEGVDSGLD</sequence>
<evidence type="ECO:0000313" key="2">
    <source>
        <dbReference type="Proteomes" id="UP000197717"/>
    </source>
</evidence>
<evidence type="ECO:0000313" key="1">
    <source>
        <dbReference type="EMBL" id="ASG65852.1"/>
    </source>
</evidence>
<dbReference type="EMBL" id="CP022133">
    <property type="protein sequence ID" value="ASG65852.1"/>
    <property type="molecule type" value="Genomic_DNA"/>
</dbReference>
<name>A0ABN5ASZ8_9GAMM</name>
<dbReference type="RefSeq" id="WP_088768249.1">
    <property type="nucleotide sequence ID" value="NZ_CP022133.1"/>
</dbReference>
<organism evidence="1 2">
    <name type="scientific">Idiomarina piscisalsi</name>
    <dbReference type="NCBI Taxonomy" id="1096243"/>
    <lineage>
        <taxon>Bacteria</taxon>
        <taxon>Pseudomonadati</taxon>
        <taxon>Pseudomonadota</taxon>
        <taxon>Gammaproteobacteria</taxon>
        <taxon>Alteromonadales</taxon>
        <taxon>Idiomarinaceae</taxon>
        <taxon>Idiomarina</taxon>
    </lineage>
</organism>
<reference evidence="1 2" key="1">
    <citation type="submission" date="2017-06" db="EMBL/GenBank/DDBJ databases">
        <title>Complete genome sequence of Idiomarina piscisalsi strain 10PY1A isolated from soil of Soudi Arabia.</title>
        <authorList>
            <person name="Kim M.-C."/>
            <person name="Jung B.K."/>
            <person name="Budiyanto F."/>
            <person name="Nzila A."/>
            <person name="Shin J.-H."/>
        </authorList>
    </citation>
    <scope>NUCLEOTIDE SEQUENCE [LARGE SCALE GENOMIC DNA]</scope>
    <source>
        <strain evidence="1 2">10PY1A</strain>
    </source>
</reference>
<proteinExistence type="predicted"/>
<dbReference type="Proteomes" id="UP000197717">
    <property type="component" value="Chromosome"/>
</dbReference>
<keyword evidence="2" id="KW-1185">Reference proteome</keyword>